<dbReference type="SUPFAM" id="SSF53187">
    <property type="entry name" value="Zn-dependent exopeptidases"/>
    <property type="match status" value="1"/>
</dbReference>
<evidence type="ECO:0000256" key="2">
    <source>
        <dbReference type="SAM" id="SignalP"/>
    </source>
</evidence>
<dbReference type="InterPro" id="IPR046450">
    <property type="entry name" value="PA_dom_sf"/>
</dbReference>
<evidence type="ECO:0000256" key="1">
    <source>
        <dbReference type="SAM" id="MobiDB-lite"/>
    </source>
</evidence>
<name>A0A429Y1G4_9BACI</name>
<evidence type="ECO:0000313" key="6">
    <source>
        <dbReference type="Proteomes" id="UP000287156"/>
    </source>
</evidence>
<feature type="region of interest" description="Disordered" evidence="1">
    <location>
        <begin position="443"/>
        <end position="464"/>
    </location>
</feature>
<dbReference type="PANTHER" id="PTHR12147">
    <property type="entry name" value="METALLOPEPTIDASE M28 FAMILY MEMBER"/>
    <property type="match status" value="1"/>
</dbReference>
<gene>
    <name evidence="5" type="ORF">D4T97_007445</name>
</gene>
<dbReference type="Pfam" id="PF02225">
    <property type="entry name" value="PA"/>
    <property type="match status" value="1"/>
</dbReference>
<comment type="caution">
    <text evidence="5">The sequence shown here is derived from an EMBL/GenBank/DDBJ whole genome shotgun (WGS) entry which is preliminary data.</text>
</comment>
<evidence type="ECO:0000259" key="4">
    <source>
        <dbReference type="Pfam" id="PF04389"/>
    </source>
</evidence>
<keyword evidence="2" id="KW-0732">Signal</keyword>
<feature type="domain" description="Peptidase M28" evidence="4">
    <location>
        <begin position="244"/>
        <end position="433"/>
    </location>
</feature>
<dbReference type="AlphaFoldDB" id="A0A429Y1G4"/>
<protein>
    <submittedName>
        <fullName evidence="5">M28 family peptidase</fullName>
    </submittedName>
</protein>
<dbReference type="PANTHER" id="PTHR12147:SF26">
    <property type="entry name" value="PEPTIDASE M28 DOMAIN-CONTAINING PROTEIN"/>
    <property type="match status" value="1"/>
</dbReference>
<dbReference type="InterPro" id="IPR045175">
    <property type="entry name" value="M28_fam"/>
</dbReference>
<reference evidence="5" key="1">
    <citation type="submission" date="2018-12" db="EMBL/GenBank/DDBJ databases">
        <authorList>
            <person name="Sun L."/>
            <person name="Chen Z."/>
        </authorList>
    </citation>
    <scope>NUCLEOTIDE SEQUENCE [LARGE SCALE GENOMIC DNA]</scope>
    <source>
        <strain evidence="5">3-2-2</strain>
    </source>
</reference>
<proteinExistence type="predicted"/>
<dbReference type="SUPFAM" id="SSF52025">
    <property type="entry name" value="PA domain"/>
    <property type="match status" value="1"/>
</dbReference>
<feature type="signal peptide" evidence="2">
    <location>
        <begin position="1"/>
        <end position="24"/>
    </location>
</feature>
<accession>A0A429Y1G4</accession>
<dbReference type="Gene3D" id="3.40.630.10">
    <property type="entry name" value="Zn peptidases"/>
    <property type="match status" value="1"/>
</dbReference>
<dbReference type="GO" id="GO:0006508">
    <property type="term" value="P:proteolysis"/>
    <property type="evidence" value="ECO:0007669"/>
    <property type="project" value="InterPro"/>
</dbReference>
<organism evidence="5 6">
    <name type="scientific">Siminovitchia acidinfaciens</name>
    <dbReference type="NCBI Taxonomy" id="2321395"/>
    <lineage>
        <taxon>Bacteria</taxon>
        <taxon>Bacillati</taxon>
        <taxon>Bacillota</taxon>
        <taxon>Bacilli</taxon>
        <taxon>Bacillales</taxon>
        <taxon>Bacillaceae</taxon>
        <taxon>Siminovitchia</taxon>
    </lineage>
</organism>
<dbReference type="InterPro" id="IPR003137">
    <property type="entry name" value="PA_domain"/>
</dbReference>
<dbReference type="Gene3D" id="3.50.30.30">
    <property type="match status" value="1"/>
</dbReference>
<dbReference type="EMBL" id="QYTV02000003">
    <property type="protein sequence ID" value="RST75089.1"/>
    <property type="molecule type" value="Genomic_DNA"/>
</dbReference>
<feature type="domain" description="PA" evidence="3">
    <location>
        <begin position="133"/>
        <end position="216"/>
    </location>
</feature>
<sequence>MRKNSKIVLSCMMATGLIFAPAAAAQEGPPNQQAAQAFDNKVVKKIDKERIYQHVYDLSVDIGIRVAGTEGEMAAVKYIADQYRSLGLEVEIQPFELQTYQNPTSVSVSIQGSNLALSPRVFSYSPSTAAEGITGEVVYAGLGGVEDFEKVDVNGKIALIERGTHTFVQKVENAAAAGAIAVVMYNNTSGILSSSLSGAGKVVPTVGLTRDEGLSIKSLLDDGQSVEATVKVIGGGLSTRTSHNVIATKKAHKNHDTGQIIYVGSHHDSVPGAPGASDNASGVSVNLEIARVISDMPTDTEIRFLTFGAEELGLLGSRHYVSTLTEDEKDRSVGMFNFDMVGSKNAGDMIMFTVDGKRNVITDTAASASVRVSKPLTYGQVGRSDHQSFHDAGIPAAVYSYAPLEPQYHQPTDTIEHISKEKMENMARIVTAAVYQIARKDTPALEKSRVAPQPVEPEFENRPL</sequence>
<dbReference type="GO" id="GO:0008235">
    <property type="term" value="F:metalloexopeptidase activity"/>
    <property type="evidence" value="ECO:0007669"/>
    <property type="project" value="InterPro"/>
</dbReference>
<dbReference type="OrthoDB" id="9762302at2"/>
<dbReference type="InterPro" id="IPR007484">
    <property type="entry name" value="Peptidase_M28"/>
</dbReference>
<evidence type="ECO:0000313" key="5">
    <source>
        <dbReference type="EMBL" id="RST75089.1"/>
    </source>
</evidence>
<feature type="chain" id="PRO_5039640443" evidence="2">
    <location>
        <begin position="25"/>
        <end position="464"/>
    </location>
</feature>
<dbReference type="RefSeq" id="WP_126049252.1">
    <property type="nucleotide sequence ID" value="NZ_QYTV02000003.1"/>
</dbReference>
<evidence type="ECO:0000259" key="3">
    <source>
        <dbReference type="Pfam" id="PF02225"/>
    </source>
</evidence>
<keyword evidence="6" id="KW-1185">Reference proteome</keyword>
<dbReference type="Pfam" id="PF04389">
    <property type="entry name" value="Peptidase_M28"/>
    <property type="match status" value="1"/>
</dbReference>
<dbReference type="Proteomes" id="UP000287156">
    <property type="component" value="Unassembled WGS sequence"/>
</dbReference>